<proteinExistence type="predicted"/>
<evidence type="ECO:0000259" key="4">
    <source>
        <dbReference type="PROSITE" id="PS50893"/>
    </source>
</evidence>
<feature type="domain" description="ABC transporter" evidence="4">
    <location>
        <begin position="4"/>
        <end position="239"/>
    </location>
</feature>
<evidence type="ECO:0000313" key="5">
    <source>
        <dbReference type="EMBL" id="NSL54541.1"/>
    </source>
</evidence>
<dbReference type="InterPro" id="IPR027417">
    <property type="entry name" value="P-loop_NTPase"/>
</dbReference>
<dbReference type="InterPro" id="IPR003593">
    <property type="entry name" value="AAA+_ATPase"/>
</dbReference>
<comment type="caution">
    <text evidence="5">The sequence shown here is derived from an EMBL/GenBank/DDBJ whole genome shotgun (WGS) entry which is preliminary data.</text>
</comment>
<evidence type="ECO:0000256" key="3">
    <source>
        <dbReference type="ARBA" id="ARBA00022840"/>
    </source>
</evidence>
<dbReference type="Pfam" id="PF00005">
    <property type="entry name" value="ABC_tran"/>
    <property type="match status" value="1"/>
</dbReference>
<evidence type="ECO:0000313" key="6">
    <source>
        <dbReference type="Proteomes" id="UP000778523"/>
    </source>
</evidence>
<dbReference type="PROSITE" id="PS00211">
    <property type="entry name" value="ABC_TRANSPORTER_1"/>
    <property type="match status" value="1"/>
</dbReference>
<dbReference type="SMART" id="SM00382">
    <property type="entry name" value="AAA"/>
    <property type="match status" value="1"/>
</dbReference>
<dbReference type="InterPro" id="IPR017871">
    <property type="entry name" value="ABC_transporter-like_CS"/>
</dbReference>
<accession>A0ABX2ID89</accession>
<dbReference type="PANTHER" id="PTHR42794:SF2">
    <property type="entry name" value="ABC TRANSPORTER ATP-BINDING PROTEIN"/>
    <property type="match status" value="1"/>
</dbReference>
<keyword evidence="1" id="KW-0472">Membrane</keyword>
<keyword evidence="1" id="KW-1003">Cell membrane</keyword>
<dbReference type="RefSeq" id="WP_170021024.1">
    <property type="nucleotide sequence ID" value="NZ_JABCSC020000001.1"/>
</dbReference>
<gene>
    <name evidence="5" type="ORF">HJ583_005865</name>
</gene>
<organism evidence="5 6">
    <name type="scientific">Uliginosibacterium aquaticum</name>
    <dbReference type="NCBI Taxonomy" id="2731212"/>
    <lineage>
        <taxon>Bacteria</taxon>
        <taxon>Pseudomonadati</taxon>
        <taxon>Pseudomonadota</taxon>
        <taxon>Betaproteobacteria</taxon>
        <taxon>Rhodocyclales</taxon>
        <taxon>Zoogloeaceae</taxon>
        <taxon>Uliginosibacterium</taxon>
    </lineage>
</organism>
<evidence type="ECO:0000256" key="1">
    <source>
        <dbReference type="ARBA" id="ARBA00022475"/>
    </source>
</evidence>
<dbReference type="SUPFAM" id="SSF52540">
    <property type="entry name" value="P-loop containing nucleoside triphosphate hydrolases"/>
    <property type="match status" value="1"/>
</dbReference>
<dbReference type="PANTHER" id="PTHR42794">
    <property type="entry name" value="HEMIN IMPORT ATP-BINDING PROTEIN HMUV"/>
    <property type="match status" value="1"/>
</dbReference>
<dbReference type="InterPro" id="IPR003439">
    <property type="entry name" value="ABC_transporter-like_ATP-bd"/>
</dbReference>
<name>A0ABX2ID89_9RHOO</name>
<evidence type="ECO:0000256" key="2">
    <source>
        <dbReference type="ARBA" id="ARBA00022741"/>
    </source>
</evidence>
<protein>
    <submittedName>
        <fullName evidence="5">ABC transporter ATP-binding protein</fullName>
    </submittedName>
</protein>
<dbReference type="EMBL" id="JABCSC020000001">
    <property type="protein sequence ID" value="NSL54541.1"/>
    <property type="molecule type" value="Genomic_DNA"/>
</dbReference>
<keyword evidence="3 5" id="KW-0067">ATP-binding</keyword>
<dbReference type="PROSITE" id="PS50893">
    <property type="entry name" value="ABC_TRANSPORTER_2"/>
    <property type="match status" value="1"/>
</dbReference>
<dbReference type="GO" id="GO:0005524">
    <property type="term" value="F:ATP binding"/>
    <property type="evidence" value="ECO:0007669"/>
    <property type="project" value="UniProtKB-KW"/>
</dbReference>
<reference evidence="5 6" key="1">
    <citation type="submission" date="2020-06" db="EMBL/GenBank/DDBJ databases">
        <title>Draft genome of Uliginosibacterium sp. IMCC34675.</title>
        <authorList>
            <person name="Song J."/>
        </authorList>
    </citation>
    <scope>NUCLEOTIDE SEQUENCE [LARGE SCALE GENOMIC DNA]</scope>
    <source>
        <strain evidence="5 6">IMCC34675</strain>
    </source>
</reference>
<keyword evidence="2" id="KW-0547">Nucleotide-binding</keyword>
<dbReference type="Proteomes" id="UP000778523">
    <property type="component" value="Unassembled WGS sequence"/>
</dbReference>
<keyword evidence="6" id="KW-1185">Reference proteome</keyword>
<dbReference type="CDD" id="cd03214">
    <property type="entry name" value="ABC_Iron-Siderophores_B12_Hemin"/>
    <property type="match status" value="1"/>
</dbReference>
<sequence>MSGLTIHALDAGYRKHRVIHALDLPTLAPGSLLALVGANAAGKSTLLRTLAGLLPAQGGRATLGEANLLSLDALERRRLLGYLPQSLPSAASLYAWETVQAALRATRPGISRREADRLGEQLFERLGLQALAMQRMNVLSGGQRQMVGLAQLIVREPQLLLLDEPTSALDPRWQLELLGAVREMARSHGLIAVLALHDLNLALRFCDRVLVLGEGRVLAEGRPAEFMTPGVLRAAYGVEGRVETCSQGATVVYIDRACPNPSFGAIA</sequence>
<dbReference type="Gene3D" id="3.40.50.300">
    <property type="entry name" value="P-loop containing nucleotide triphosphate hydrolases"/>
    <property type="match status" value="1"/>
</dbReference>